<dbReference type="InterPro" id="IPR011051">
    <property type="entry name" value="RmlC_Cupin_sf"/>
</dbReference>
<dbReference type="PANTHER" id="PTHR46796">
    <property type="entry name" value="HTH-TYPE TRANSCRIPTIONAL ACTIVATOR RHAS-RELATED"/>
    <property type="match status" value="1"/>
</dbReference>
<organism evidence="5 6">
    <name type="scientific">Actinopolymorpha pittospori</name>
    <dbReference type="NCBI Taxonomy" id="648752"/>
    <lineage>
        <taxon>Bacteria</taxon>
        <taxon>Bacillati</taxon>
        <taxon>Actinomycetota</taxon>
        <taxon>Actinomycetes</taxon>
        <taxon>Propionibacteriales</taxon>
        <taxon>Actinopolymorphaceae</taxon>
        <taxon>Actinopolymorpha</taxon>
    </lineage>
</organism>
<keyword evidence="5" id="KW-0413">Isomerase</keyword>
<dbReference type="Gene3D" id="2.60.120.10">
    <property type="entry name" value="Jelly Rolls"/>
    <property type="match status" value="1"/>
</dbReference>
<dbReference type="EMBL" id="JADBEM010000001">
    <property type="protein sequence ID" value="MBE1612670.1"/>
    <property type="molecule type" value="Genomic_DNA"/>
</dbReference>
<evidence type="ECO:0000256" key="1">
    <source>
        <dbReference type="ARBA" id="ARBA00023015"/>
    </source>
</evidence>
<dbReference type="SUPFAM" id="SSF51182">
    <property type="entry name" value="RmlC-like cupins"/>
    <property type="match status" value="1"/>
</dbReference>
<proteinExistence type="predicted"/>
<name>A0A927ND55_9ACTN</name>
<dbReference type="InterPro" id="IPR050204">
    <property type="entry name" value="AraC_XylS_family_regulators"/>
</dbReference>
<dbReference type="Proteomes" id="UP000638648">
    <property type="component" value="Unassembled WGS sequence"/>
</dbReference>
<evidence type="ECO:0000313" key="5">
    <source>
        <dbReference type="EMBL" id="MBE1612670.1"/>
    </source>
</evidence>
<dbReference type="InterPro" id="IPR020449">
    <property type="entry name" value="Tscrpt_reg_AraC-type_HTH"/>
</dbReference>
<dbReference type="InterPro" id="IPR018062">
    <property type="entry name" value="HTH_AraC-typ_CS"/>
</dbReference>
<dbReference type="Gene3D" id="1.10.10.60">
    <property type="entry name" value="Homeodomain-like"/>
    <property type="match status" value="2"/>
</dbReference>
<dbReference type="Pfam" id="PF12833">
    <property type="entry name" value="HTH_18"/>
    <property type="match status" value="1"/>
</dbReference>
<keyword evidence="3" id="KW-0804">Transcription</keyword>
<dbReference type="GO" id="GO:0043565">
    <property type="term" value="F:sequence-specific DNA binding"/>
    <property type="evidence" value="ECO:0007669"/>
    <property type="project" value="InterPro"/>
</dbReference>
<gene>
    <name evidence="5" type="ORF">HEB94_009518</name>
</gene>
<dbReference type="AlphaFoldDB" id="A0A927ND55"/>
<sequence length="309" mass="33673">MPSGQPLRFESHALGRAFHAAHVRLGPRSGGSDLHGHADFYELMGVVDGCGEHHAGSGSHPLEPGDVVLVRPRDRHAIAGRPPRGLAFVNVAFPAPAWEAFVDLTHADPEGTWNRRREPPLLSLRGRRAVAARAAFDRALTAFQRTPTMLDLVRFWSDVLDLAADTDFGRLPGMDGDAGAGTTSAVRIAAATDSDGAVRPEWLVRARAAMHREENLRDGVARLRELASVSAAHLARSMREHYATSPTRFVTALRLERACALLATTDLTVTAIAHRCGFASQSYFTRCFRAAHGVSPRAFRQRARRAFVP</sequence>
<keyword evidence="6" id="KW-1185">Reference proteome</keyword>
<evidence type="ECO:0000256" key="2">
    <source>
        <dbReference type="ARBA" id="ARBA00023125"/>
    </source>
</evidence>
<dbReference type="GO" id="GO:0016853">
    <property type="term" value="F:isomerase activity"/>
    <property type="evidence" value="ECO:0007669"/>
    <property type="project" value="UniProtKB-KW"/>
</dbReference>
<protein>
    <submittedName>
        <fullName evidence="5">AraC-like DNA-binding protein/mannose-6-phosphate isomerase-like protein (Cupin superfamily)</fullName>
    </submittedName>
</protein>
<keyword evidence="2 5" id="KW-0238">DNA-binding</keyword>
<comment type="caution">
    <text evidence="5">The sequence shown here is derived from an EMBL/GenBank/DDBJ whole genome shotgun (WGS) entry which is preliminary data.</text>
</comment>
<dbReference type="InterPro" id="IPR018060">
    <property type="entry name" value="HTH_AraC"/>
</dbReference>
<evidence type="ECO:0000259" key="4">
    <source>
        <dbReference type="PROSITE" id="PS01124"/>
    </source>
</evidence>
<dbReference type="PRINTS" id="PR00032">
    <property type="entry name" value="HTHARAC"/>
</dbReference>
<keyword evidence="1" id="KW-0805">Transcription regulation</keyword>
<evidence type="ECO:0000256" key="3">
    <source>
        <dbReference type="ARBA" id="ARBA00023163"/>
    </source>
</evidence>
<dbReference type="InterPro" id="IPR009057">
    <property type="entry name" value="Homeodomain-like_sf"/>
</dbReference>
<feature type="domain" description="HTH araC/xylS-type" evidence="4">
    <location>
        <begin position="220"/>
        <end position="302"/>
    </location>
</feature>
<dbReference type="PROSITE" id="PS01124">
    <property type="entry name" value="HTH_ARAC_FAMILY_2"/>
    <property type="match status" value="1"/>
</dbReference>
<accession>A0A927ND55</accession>
<dbReference type="PROSITE" id="PS00041">
    <property type="entry name" value="HTH_ARAC_FAMILY_1"/>
    <property type="match status" value="1"/>
</dbReference>
<dbReference type="InterPro" id="IPR014710">
    <property type="entry name" value="RmlC-like_jellyroll"/>
</dbReference>
<dbReference type="InterPro" id="IPR003313">
    <property type="entry name" value="AraC-bd"/>
</dbReference>
<evidence type="ECO:0000313" key="6">
    <source>
        <dbReference type="Proteomes" id="UP000638648"/>
    </source>
</evidence>
<dbReference type="Pfam" id="PF02311">
    <property type="entry name" value="AraC_binding"/>
    <property type="match status" value="1"/>
</dbReference>
<reference evidence="5" key="1">
    <citation type="submission" date="2020-10" db="EMBL/GenBank/DDBJ databases">
        <title>Sequencing the genomes of 1000 actinobacteria strains.</title>
        <authorList>
            <person name="Klenk H.-P."/>
        </authorList>
    </citation>
    <scope>NUCLEOTIDE SEQUENCE</scope>
    <source>
        <strain evidence="5">DSM 45354</strain>
    </source>
</reference>
<dbReference type="SMART" id="SM00342">
    <property type="entry name" value="HTH_ARAC"/>
    <property type="match status" value="1"/>
</dbReference>
<dbReference type="RefSeq" id="WP_192755672.1">
    <property type="nucleotide sequence ID" value="NZ_BAABJL010000140.1"/>
</dbReference>
<dbReference type="GO" id="GO:0003700">
    <property type="term" value="F:DNA-binding transcription factor activity"/>
    <property type="evidence" value="ECO:0007669"/>
    <property type="project" value="InterPro"/>
</dbReference>
<dbReference type="SUPFAM" id="SSF46689">
    <property type="entry name" value="Homeodomain-like"/>
    <property type="match status" value="1"/>
</dbReference>